<dbReference type="EMBL" id="LVLA01000014">
    <property type="protein sequence ID" value="KYN94954.1"/>
    <property type="molecule type" value="Genomic_DNA"/>
</dbReference>
<dbReference type="KEGG" id="prei:PRSY57_1352100"/>
<keyword evidence="5" id="KW-1185">Reference proteome</keyword>
<evidence type="ECO:0000313" key="3">
    <source>
        <dbReference type="EMBL" id="CDO66314.1"/>
    </source>
</evidence>
<feature type="transmembrane region" description="Helical" evidence="2">
    <location>
        <begin position="42"/>
        <end position="62"/>
    </location>
</feature>
<keyword evidence="2" id="KW-1133">Transmembrane helix</keyword>
<dbReference type="GeneID" id="24533092"/>
<keyword evidence="2" id="KW-0812">Transmembrane</keyword>
<feature type="transmembrane region" description="Helical" evidence="2">
    <location>
        <begin position="218"/>
        <end position="238"/>
    </location>
</feature>
<feature type="region of interest" description="Disordered" evidence="1">
    <location>
        <begin position="250"/>
        <end position="286"/>
    </location>
</feature>
<dbReference type="VEuPathDB" id="PlasmoDB:PRG01_1355600"/>
<dbReference type="RefSeq" id="XP_012764898.1">
    <property type="nucleotide sequence ID" value="XM_012909444.1"/>
</dbReference>
<evidence type="ECO:0000313" key="4">
    <source>
        <dbReference type="EMBL" id="KYN94954.1"/>
    </source>
</evidence>
<reference evidence="3" key="1">
    <citation type="submission" date="2014-01" db="EMBL/GenBank/DDBJ databases">
        <authorList>
            <person name="Aslett M."/>
        </authorList>
    </citation>
    <scope>NUCLEOTIDE SEQUENCE</scope>
    <source>
        <strain evidence="3">CDC</strain>
    </source>
</reference>
<name>A0A060RYF9_PLARE</name>
<evidence type="ECO:0000313" key="6">
    <source>
        <dbReference type="Proteomes" id="UP000076359"/>
    </source>
</evidence>
<reference evidence="4 6" key="3">
    <citation type="journal article" date="2016" name="Nat. Commun.">
        <title>Genomes of cryptic chimpanzee Plasmodium species reveal key evolutionary events leading to human malaria.</title>
        <authorList>
            <person name="Sundararaman S.A."/>
            <person name="Plenderleith L.J."/>
            <person name="Liu W."/>
            <person name="Loy D.E."/>
            <person name="Learn G.H."/>
            <person name="Li Y."/>
            <person name="Shaw K.S."/>
            <person name="Ayouba A."/>
            <person name="Peeters M."/>
            <person name="Speede S."/>
            <person name="Shaw G.M."/>
            <person name="Bushman F.D."/>
            <person name="Brisson D."/>
            <person name="Rayner J.C."/>
            <person name="Sharp P.M."/>
            <person name="Hahn B.H."/>
        </authorList>
    </citation>
    <scope>NUCLEOTIDE SEQUENCE [LARGE SCALE GENOMIC DNA]</scope>
    <source>
        <strain evidence="4 6">SY57</strain>
    </source>
</reference>
<sequence length="286" mass="33004">MKTYNSLNNIMGFQGEHNSTVPSYNKSSMEKSSNIRNNRGRVYSFHFLVKIFACSLFIWTLYVSHNGNVSTNVDIVNTTQGLSKGRILTQGDHHEETEDVNLKAHHTGERTSYTEVKHRRSSSNSHVQSNTFQNKEENDVNADFAEQQNYDEEPSQKGKDIKEMLKKADNFIETKLVSALHPKKNHLLKLAILAFPIFMEHVSNIFKRRGFKYIGSAMHLVCLVFYVYIFKVIVNHLLTNKEDKFAHMESHGKHHFDDNNKTKKKPKDNKIFGSESHDQDEEVVEA</sequence>
<gene>
    <name evidence="3" type="ORF">PRCDC_1352100</name>
    <name evidence="4" type="ORF">PRSY57_1352100</name>
</gene>
<evidence type="ECO:0000256" key="2">
    <source>
        <dbReference type="SAM" id="Phobius"/>
    </source>
</evidence>
<dbReference type="VEuPathDB" id="PlasmoDB:PRCDC_1352100"/>
<dbReference type="Proteomes" id="UP000076359">
    <property type="component" value="Unassembled WGS sequence"/>
</dbReference>
<proteinExistence type="predicted"/>
<protein>
    <submittedName>
        <fullName evidence="4">Putative exported protein</fullName>
    </submittedName>
</protein>
<keyword evidence="2" id="KW-0472">Membrane</keyword>
<evidence type="ECO:0000313" key="5">
    <source>
        <dbReference type="Proteomes" id="UP000027581"/>
    </source>
</evidence>
<dbReference type="Proteomes" id="UP000027581">
    <property type="component" value="Unassembled WGS sequence"/>
</dbReference>
<dbReference type="AlphaFoldDB" id="A0A060RYF9"/>
<feature type="compositionally biased region" description="Basic and acidic residues" evidence="1">
    <location>
        <begin position="250"/>
        <end position="261"/>
    </location>
</feature>
<dbReference type="EMBL" id="HG810774">
    <property type="protein sequence ID" value="CDO66314.1"/>
    <property type="molecule type" value="Genomic_DNA"/>
</dbReference>
<evidence type="ECO:0000256" key="1">
    <source>
        <dbReference type="SAM" id="MobiDB-lite"/>
    </source>
</evidence>
<reference evidence="3" key="2">
    <citation type="submission" date="2014-05" db="EMBL/GenBank/DDBJ databases">
        <title>The genome sequences of chimpanzee malaria parasites reveal the path to human adaptation.</title>
        <authorList>
            <person name="Otto T.D."/>
            <person name="Rayner J.C."/>
            <person name="Boehme U."/>
            <person name="Pain A."/>
            <person name="Spottiswoode N."/>
            <person name="Sanders M."/>
            <person name="Quail M."/>
            <person name="Ollomo B."/>
            <person name="Renaud F."/>
            <person name="Thomas A.W."/>
            <person name="Prugnolle F."/>
            <person name="Conway D.J."/>
            <person name="Newbold C."/>
            <person name="Berriman M."/>
        </authorList>
    </citation>
    <scope>NUCLEOTIDE SEQUENCE [LARGE SCALE GENOMIC DNA]</scope>
    <source>
        <strain evidence="3">CDC</strain>
    </source>
</reference>
<feature type="compositionally biased region" description="Polar residues" evidence="1">
    <location>
        <begin position="122"/>
        <end position="133"/>
    </location>
</feature>
<accession>A0A060RYF9</accession>
<organism evidence="3 5">
    <name type="scientific">Plasmodium reichenowi</name>
    <dbReference type="NCBI Taxonomy" id="5854"/>
    <lineage>
        <taxon>Eukaryota</taxon>
        <taxon>Sar</taxon>
        <taxon>Alveolata</taxon>
        <taxon>Apicomplexa</taxon>
        <taxon>Aconoidasida</taxon>
        <taxon>Haemosporida</taxon>
        <taxon>Plasmodiidae</taxon>
        <taxon>Plasmodium</taxon>
        <taxon>Plasmodium (Laverania)</taxon>
    </lineage>
</organism>
<feature type="region of interest" description="Disordered" evidence="1">
    <location>
        <begin position="105"/>
        <end position="137"/>
    </location>
</feature>